<evidence type="ECO:0000256" key="1">
    <source>
        <dbReference type="SAM" id="Coils"/>
    </source>
</evidence>
<organism evidence="4 5">
    <name type="scientific">Chitinophaga nivalis</name>
    <dbReference type="NCBI Taxonomy" id="2991709"/>
    <lineage>
        <taxon>Bacteria</taxon>
        <taxon>Pseudomonadati</taxon>
        <taxon>Bacteroidota</taxon>
        <taxon>Chitinophagia</taxon>
        <taxon>Chitinophagales</taxon>
        <taxon>Chitinophagaceae</taxon>
        <taxon>Chitinophaga</taxon>
    </lineage>
</organism>
<name>A0ABT3IGY8_9BACT</name>
<sequence>MTSKSMRTGTLLLPLFLCCFINARSQSWLTTGNAPGSSEFIGTTNAQDFRIRTNNIQRLTIANSSGFVGIGTTTPRAPLEVFGSIRLHAIGANTLQVSEVLLETVPALNAGGKYSIVNVNNNKKWEIIQGYNCGTVSDDLNFIYYPNTTTSCLDFSNPLTLAGDKVGINKTAAPTANFHVNGSVRFENLPSGAGTALVIDANGNIRRSSTPLSRESADATQQEILQLKEEINTLKQLINQLQTKVNSTAFKSSKAVLFPNYPNPYTNTTSIAYYLPEKVKNAKIMIYDNTGKIISTAVLTGRGQQQLTVQNSFTPGIYYYSLIVDGNKVDTKKMVLTKG</sequence>
<feature type="signal peptide" evidence="2">
    <location>
        <begin position="1"/>
        <end position="23"/>
    </location>
</feature>
<comment type="caution">
    <text evidence="4">The sequence shown here is derived from an EMBL/GenBank/DDBJ whole genome shotgun (WGS) entry which is preliminary data.</text>
</comment>
<evidence type="ECO:0000256" key="2">
    <source>
        <dbReference type="SAM" id="SignalP"/>
    </source>
</evidence>
<keyword evidence="1" id="KW-0175">Coiled coil</keyword>
<dbReference type="InterPro" id="IPR026444">
    <property type="entry name" value="Secre_tail"/>
</dbReference>
<evidence type="ECO:0000313" key="4">
    <source>
        <dbReference type="EMBL" id="MCW3483186.1"/>
    </source>
</evidence>
<keyword evidence="5" id="KW-1185">Reference proteome</keyword>
<feature type="coiled-coil region" evidence="1">
    <location>
        <begin position="217"/>
        <end position="244"/>
    </location>
</feature>
<dbReference type="Proteomes" id="UP001207742">
    <property type="component" value="Unassembled WGS sequence"/>
</dbReference>
<feature type="domain" description="Secretion system C-terminal sorting" evidence="3">
    <location>
        <begin position="261"/>
        <end position="335"/>
    </location>
</feature>
<evidence type="ECO:0000259" key="3">
    <source>
        <dbReference type="Pfam" id="PF18962"/>
    </source>
</evidence>
<gene>
    <name evidence="4" type="ORF">OL497_04740</name>
</gene>
<keyword evidence="2" id="KW-0732">Signal</keyword>
<dbReference type="NCBIfam" id="TIGR04183">
    <property type="entry name" value="Por_Secre_tail"/>
    <property type="match status" value="1"/>
</dbReference>
<evidence type="ECO:0000313" key="5">
    <source>
        <dbReference type="Proteomes" id="UP001207742"/>
    </source>
</evidence>
<accession>A0ABT3IGY8</accession>
<dbReference type="Pfam" id="PF18962">
    <property type="entry name" value="Por_Secre_tail"/>
    <property type="match status" value="1"/>
</dbReference>
<feature type="chain" id="PRO_5046703673" evidence="2">
    <location>
        <begin position="24"/>
        <end position="339"/>
    </location>
</feature>
<proteinExistence type="predicted"/>
<dbReference type="RefSeq" id="WP_264728252.1">
    <property type="nucleotide sequence ID" value="NZ_JAPDNR010000001.1"/>
</dbReference>
<dbReference type="EMBL" id="JAPDNS010000001">
    <property type="protein sequence ID" value="MCW3483186.1"/>
    <property type="molecule type" value="Genomic_DNA"/>
</dbReference>
<protein>
    <submittedName>
        <fullName evidence="4">T9SS type A sorting domain-containing protein</fullName>
    </submittedName>
</protein>
<reference evidence="4 5" key="1">
    <citation type="submission" date="2022-10" db="EMBL/GenBank/DDBJ databases">
        <title>Chitinophaga nivalis PC15 sp. nov., isolated from Pyeongchang county, South Korea.</title>
        <authorList>
            <person name="Trinh H.N."/>
        </authorList>
    </citation>
    <scope>NUCLEOTIDE SEQUENCE [LARGE SCALE GENOMIC DNA]</scope>
    <source>
        <strain evidence="4 5">PC14</strain>
    </source>
</reference>